<dbReference type="Pfam" id="PF16074">
    <property type="entry name" value="PilW"/>
    <property type="match status" value="1"/>
</dbReference>
<accession>A0ABP9WPD4</accession>
<dbReference type="NCBIfam" id="TIGR02532">
    <property type="entry name" value="IV_pilin_GFxxxE"/>
    <property type="match status" value="1"/>
</dbReference>
<evidence type="ECO:0000256" key="1">
    <source>
        <dbReference type="SAM" id="Phobius"/>
    </source>
</evidence>
<keyword evidence="1" id="KW-1133">Transmembrane helix</keyword>
<dbReference type="SUPFAM" id="SSF54523">
    <property type="entry name" value="Pili subunits"/>
    <property type="match status" value="1"/>
</dbReference>
<keyword evidence="3" id="KW-1185">Reference proteome</keyword>
<evidence type="ECO:0008006" key="4">
    <source>
        <dbReference type="Google" id="ProtNLM"/>
    </source>
</evidence>
<organism evidence="2 3">
    <name type="scientific">Microbulbifer aestuariivivens</name>
    <dbReference type="NCBI Taxonomy" id="1908308"/>
    <lineage>
        <taxon>Bacteria</taxon>
        <taxon>Pseudomonadati</taxon>
        <taxon>Pseudomonadota</taxon>
        <taxon>Gammaproteobacteria</taxon>
        <taxon>Cellvibrionales</taxon>
        <taxon>Microbulbiferaceae</taxon>
        <taxon>Microbulbifer</taxon>
    </lineage>
</organism>
<gene>
    <name evidence="2" type="ORF">Maes01_01622</name>
</gene>
<feature type="transmembrane region" description="Helical" evidence="1">
    <location>
        <begin position="12"/>
        <end position="34"/>
    </location>
</feature>
<proteinExistence type="predicted"/>
<evidence type="ECO:0000313" key="2">
    <source>
        <dbReference type="EMBL" id="GAA5525062.1"/>
    </source>
</evidence>
<keyword evidence="1" id="KW-0472">Membrane</keyword>
<name>A0ABP9WPD4_9GAMM</name>
<sequence>MKNSLAKQRGLSLIELMIALLLSALLLLGVLQIFDSNRSAIQMQTAFARVQESGRFAVEQLAGDIRIASYWGCTADPASIENHLSTIPASSPLKGLYEEIGTKGVQGGDNSSGEKIGGIDVLDGTDTLTLRGAQEACVGLGRIASSESAGSSMQLSGQCDLEPGDVVLLSSCQGADLLSITNVPGKGGCNSNGNSNSNTGDDKFTANKGQQCEFPNASGNNLKDDYPVDTRILKPFERTYFLANSTVTGRPSLYLADTGASPMELVSGVDDMQILYGLDTDDNQVVDIWSSSENLDDAKMKNVLSVRVQLLISSDGSVQADELMVTDLDDETTTYTDGKLRKVYVTTTKIRNRGSL</sequence>
<dbReference type="RefSeq" id="WP_345550440.1">
    <property type="nucleotide sequence ID" value="NZ_BAABRT010000011.1"/>
</dbReference>
<comment type="caution">
    <text evidence="2">The sequence shown here is derived from an EMBL/GenBank/DDBJ whole genome shotgun (WGS) entry which is preliminary data.</text>
</comment>
<dbReference type="PROSITE" id="PS00409">
    <property type="entry name" value="PROKAR_NTER_METHYL"/>
    <property type="match status" value="1"/>
</dbReference>
<dbReference type="EMBL" id="BAABRT010000011">
    <property type="protein sequence ID" value="GAA5525062.1"/>
    <property type="molecule type" value="Genomic_DNA"/>
</dbReference>
<dbReference type="Proteomes" id="UP001408594">
    <property type="component" value="Unassembled WGS sequence"/>
</dbReference>
<keyword evidence="1" id="KW-0812">Transmembrane</keyword>
<dbReference type="InterPro" id="IPR012902">
    <property type="entry name" value="N_methyl_site"/>
</dbReference>
<dbReference type="InterPro" id="IPR032092">
    <property type="entry name" value="PilW"/>
</dbReference>
<evidence type="ECO:0000313" key="3">
    <source>
        <dbReference type="Proteomes" id="UP001408594"/>
    </source>
</evidence>
<dbReference type="Pfam" id="PF07963">
    <property type="entry name" value="N_methyl"/>
    <property type="match status" value="1"/>
</dbReference>
<reference evidence="2 3" key="1">
    <citation type="submission" date="2024-02" db="EMBL/GenBank/DDBJ databases">
        <title>Microbulbifer aestuariivivens NBRC 112533.</title>
        <authorList>
            <person name="Ichikawa N."/>
            <person name="Katano-Makiyama Y."/>
            <person name="Hidaka K."/>
        </authorList>
    </citation>
    <scope>NUCLEOTIDE SEQUENCE [LARGE SCALE GENOMIC DNA]</scope>
    <source>
        <strain evidence="2 3">NBRC 112533</strain>
    </source>
</reference>
<protein>
    <recommendedName>
        <fullName evidence="4">Prepilin-type N-terminal cleavage/methylation domain-containing protein</fullName>
    </recommendedName>
</protein>
<dbReference type="InterPro" id="IPR045584">
    <property type="entry name" value="Pilin-like"/>
</dbReference>